<dbReference type="EC" id="2.1.1.37" evidence="2"/>
<keyword evidence="4 9" id="KW-0808">Transferase</keyword>
<dbReference type="InterPro" id="IPR029063">
    <property type="entry name" value="SAM-dependent_MTases_sf"/>
</dbReference>
<evidence type="ECO:0000256" key="2">
    <source>
        <dbReference type="ARBA" id="ARBA00011975"/>
    </source>
</evidence>
<keyword evidence="3 9" id="KW-0489">Methyltransferase</keyword>
<dbReference type="PROSITE" id="PS51680">
    <property type="entry name" value="SAM_MT_DRM"/>
    <property type="match status" value="1"/>
</dbReference>
<feature type="region of interest" description="Disordered" evidence="10">
    <location>
        <begin position="137"/>
        <end position="245"/>
    </location>
</feature>
<dbReference type="EMBL" id="CM026428">
    <property type="protein sequence ID" value="KAG0567611.1"/>
    <property type="molecule type" value="Genomic_DNA"/>
</dbReference>
<comment type="subcellular location">
    <subcellularLocation>
        <location evidence="1">Nucleus</location>
    </subcellularLocation>
</comment>
<name>A0A8T0H6N1_CERPU</name>
<reference evidence="12" key="1">
    <citation type="submission" date="2020-06" db="EMBL/GenBank/DDBJ databases">
        <title>WGS assembly of Ceratodon purpureus strain R40.</title>
        <authorList>
            <person name="Carey S.B."/>
            <person name="Jenkins J."/>
            <person name="Shu S."/>
            <person name="Lovell J.T."/>
            <person name="Sreedasyam A."/>
            <person name="Maumus F."/>
            <person name="Tiley G.P."/>
            <person name="Fernandez-Pozo N."/>
            <person name="Barry K."/>
            <person name="Chen C."/>
            <person name="Wang M."/>
            <person name="Lipzen A."/>
            <person name="Daum C."/>
            <person name="Saski C.A."/>
            <person name="Payton A.C."/>
            <person name="Mcbreen J.C."/>
            <person name="Conrad R.E."/>
            <person name="Kollar L.M."/>
            <person name="Olsson S."/>
            <person name="Huttunen S."/>
            <person name="Landis J.B."/>
            <person name="Wickett N.J."/>
            <person name="Johnson M.G."/>
            <person name="Rensing S.A."/>
            <person name="Grimwood J."/>
            <person name="Schmutz J."/>
            <person name="Mcdaniel S.F."/>
        </authorList>
    </citation>
    <scope>NUCLEOTIDE SEQUENCE</scope>
    <source>
        <strain evidence="12">R40</strain>
    </source>
</reference>
<feature type="compositionally biased region" description="Acidic residues" evidence="10">
    <location>
        <begin position="137"/>
        <end position="175"/>
    </location>
</feature>
<dbReference type="AlphaFoldDB" id="A0A8T0H6N1"/>
<proteinExistence type="inferred from homology"/>
<dbReference type="InterPro" id="IPR001525">
    <property type="entry name" value="C5_MeTfrase"/>
</dbReference>
<keyword evidence="5 9" id="KW-0949">S-adenosyl-L-methionine</keyword>
<comment type="similarity">
    <text evidence="9">Belongs to the class I-like SAM-binding methyltransferase superfamily. C5-methyltransferase family.</text>
</comment>
<feature type="region of interest" description="Disordered" evidence="10">
    <location>
        <begin position="1"/>
        <end position="23"/>
    </location>
</feature>
<dbReference type="PROSITE" id="PS51679">
    <property type="entry name" value="SAM_MT_C5"/>
    <property type="match status" value="1"/>
</dbReference>
<organism evidence="12 13">
    <name type="scientific">Ceratodon purpureus</name>
    <name type="common">Fire moss</name>
    <name type="synonym">Dicranum purpureum</name>
    <dbReference type="NCBI Taxonomy" id="3225"/>
    <lineage>
        <taxon>Eukaryota</taxon>
        <taxon>Viridiplantae</taxon>
        <taxon>Streptophyta</taxon>
        <taxon>Embryophyta</taxon>
        <taxon>Bryophyta</taxon>
        <taxon>Bryophytina</taxon>
        <taxon>Bryopsida</taxon>
        <taxon>Dicranidae</taxon>
        <taxon>Pseudoditrichales</taxon>
        <taxon>Ditrichaceae</taxon>
        <taxon>Ceratodon</taxon>
    </lineage>
</organism>
<dbReference type="GO" id="GO:0003677">
    <property type="term" value="F:DNA binding"/>
    <property type="evidence" value="ECO:0007669"/>
    <property type="project" value="UniProtKB-KW"/>
</dbReference>
<dbReference type="InterPro" id="IPR050390">
    <property type="entry name" value="C5-Methyltransferase"/>
</dbReference>
<keyword evidence="6" id="KW-0677">Repeat</keyword>
<evidence type="ECO:0000256" key="7">
    <source>
        <dbReference type="ARBA" id="ARBA00023125"/>
    </source>
</evidence>
<evidence type="ECO:0000256" key="8">
    <source>
        <dbReference type="ARBA" id="ARBA00023242"/>
    </source>
</evidence>
<gene>
    <name evidence="12" type="ORF">KC19_7G148100</name>
</gene>
<dbReference type="GO" id="GO:0003886">
    <property type="term" value="F:DNA (cytosine-5-)-methyltransferase activity"/>
    <property type="evidence" value="ECO:0007669"/>
    <property type="project" value="UniProtKB-EC"/>
</dbReference>
<accession>A0A8T0H6N1</accession>
<evidence type="ECO:0000256" key="5">
    <source>
        <dbReference type="ARBA" id="ARBA00022691"/>
    </source>
</evidence>
<feature type="domain" description="SAM-dependent MTase DRM-type" evidence="11">
    <location>
        <begin position="247"/>
        <end position="582"/>
    </location>
</feature>
<evidence type="ECO:0000256" key="9">
    <source>
        <dbReference type="PROSITE-ProRule" id="PRU01016"/>
    </source>
</evidence>
<dbReference type="Gene3D" id="3.40.50.150">
    <property type="entry name" value="Vaccinia Virus protein VP39"/>
    <property type="match status" value="2"/>
</dbReference>
<evidence type="ECO:0000256" key="6">
    <source>
        <dbReference type="ARBA" id="ARBA00022737"/>
    </source>
</evidence>
<evidence type="ECO:0000259" key="11">
    <source>
        <dbReference type="PROSITE" id="PS51680"/>
    </source>
</evidence>
<dbReference type="Proteomes" id="UP000822688">
    <property type="component" value="Chromosome 7"/>
</dbReference>
<feature type="active site" evidence="9">
    <location>
        <position position="539"/>
    </location>
</feature>
<keyword evidence="8" id="KW-0539">Nucleus</keyword>
<keyword evidence="7" id="KW-0238">DNA-binding</keyword>
<evidence type="ECO:0000256" key="10">
    <source>
        <dbReference type="SAM" id="MobiDB-lite"/>
    </source>
</evidence>
<dbReference type="SUPFAM" id="SSF53335">
    <property type="entry name" value="S-adenosyl-L-methionine-dependent methyltransferases"/>
    <property type="match status" value="2"/>
</dbReference>
<sequence length="588" mass="65547">MDSKTSAQEEAATEEDVKPGKEPENLCLRGHMYSIGFSPDIVEKAIQEFGEGVDREMLMEYLLFVSDQCERDEQGPPRNNEISTLQKLTTEFQFPSAAVKKAMNRCNTPLQNATHEDIAIVVDFLAAHMEALIEEEAITLPDSDDSDNSESDNSDEDDSSLSGDGGEEGDFEDEFSNWNFPDEGKGKGVSSMGGKRKPESSSMGKSKFMSVQRHNGVKKMPANASKSPKKKKQRGATGFGLPGMPLQSRQLKEDVKGAPFFYFENVATMPAGAWDTIQAHLFDIEPEFVDAMYFSTCRRSRGYIHNLPIEGRKKLIKDPPMTITELLPQTKPFWPEWDNRTKLNCISTVRGTEFCAKRQGVGDGTVILEQNLSDEQKMDLVRLCSKWNLVWTSPNLATPVEANEIEAMLGFDRDHSRPCISNQGKYKALGNSFSVYVVAYHFSVLKPLYPNGIKVLSLFTGIGGAEVALHKVGIKLNVVVSVEIEKEPRRIFQSWWGASKQTGILDIEYHDVRDLTREVLTRLVSKYRGFDLIVGGSPCNNLTGNNRSTRTGLGGELQASGSQLFFEFSRIVTTVRELTMKLEGRTVV</sequence>
<dbReference type="PANTHER" id="PTHR23068">
    <property type="entry name" value="DNA CYTOSINE-5- -METHYLTRANSFERASE 3-RELATED"/>
    <property type="match status" value="1"/>
</dbReference>
<evidence type="ECO:0000256" key="3">
    <source>
        <dbReference type="ARBA" id="ARBA00022603"/>
    </source>
</evidence>
<dbReference type="InterPro" id="IPR030380">
    <property type="entry name" value="SAM_MeTfrase_DRM"/>
</dbReference>
<protein>
    <recommendedName>
        <fullName evidence="2">DNA (cytosine-5-)-methyltransferase</fullName>
        <ecNumber evidence="2">2.1.1.37</ecNumber>
    </recommendedName>
</protein>
<comment type="caution">
    <text evidence="12">The sequence shown here is derived from an EMBL/GenBank/DDBJ whole genome shotgun (WGS) entry which is preliminary data.</text>
</comment>
<dbReference type="Pfam" id="PF00145">
    <property type="entry name" value="DNA_methylase"/>
    <property type="match status" value="1"/>
</dbReference>
<keyword evidence="13" id="KW-1185">Reference proteome</keyword>
<dbReference type="GO" id="GO:0032259">
    <property type="term" value="P:methylation"/>
    <property type="evidence" value="ECO:0007669"/>
    <property type="project" value="UniProtKB-KW"/>
</dbReference>
<dbReference type="GO" id="GO:0005634">
    <property type="term" value="C:nucleus"/>
    <property type="evidence" value="ECO:0007669"/>
    <property type="project" value="UniProtKB-SubCell"/>
</dbReference>
<evidence type="ECO:0000256" key="4">
    <source>
        <dbReference type="ARBA" id="ARBA00022679"/>
    </source>
</evidence>
<dbReference type="PANTHER" id="PTHR23068:SF25">
    <property type="entry name" value="DNA (CYTOSINE-5)-METHYLTRANSFERASE DRM2"/>
    <property type="match status" value="1"/>
</dbReference>
<evidence type="ECO:0000256" key="1">
    <source>
        <dbReference type="ARBA" id="ARBA00004123"/>
    </source>
</evidence>
<evidence type="ECO:0000313" key="12">
    <source>
        <dbReference type="EMBL" id="KAG0567611.1"/>
    </source>
</evidence>
<evidence type="ECO:0000313" key="13">
    <source>
        <dbReference type="Proteomes" id="UP000822688"/>
    </source>
</evidence>